<gene>
    <name evidence="1" type="ORF">Uis1B_2208</name>
</gene>
<evidence type="ECO:0000313" key="1">
    <source>
        <dbReference type="EMBL" id="PLS29940.1"/>
    </source>
</evidence>
<dbReference type="InterPro" id="IPR014721">
    <property type="entry name" value="Ribsml_uS5_D2-typ_fold_subgr"/>
</dbReference>
<comment type="caution">
    <text evidence="1">The sequence shown here is derived from an EMBL/GenBank/DDBJ whole genome shotgun (WGS) entry which is preliminary data.</text>
</comment>
<evidence type="ECO:0000313" key="2">
    <source>
        <dbReference type="Proteomes" id="UP000235050"/>
    </source>
</evidence>
<dbReference type="InterPro" id="IPR020568">
    <property type="entry name" value="Ribosomal_Su5_D2-typ_SF"/>
</dbReference>
<name>A0A2N5J6V3_9BIFI</name>
<proteinExistence type="predicted"/>
<dbReference type="AlphaFoldDB" id="A0A2N5J6V3"/>
<dbReference type="OrthoDB" id="9813147at2"/>
<reference evidence="1 2" key="1">
    <citation type="submission" date="2017-07" db="EMBL/GenBank/DDBJ databases">
        <title>Bifidobacterium novel species.</title>
        <authorList>
            <person name="Lugli G.A."/>
            <person name="Milani C."/>
            <person name="Duranti S."/>
            <person name="Mangifesta M."/>
        </authorList>
    </citation>
    <scope>NUCLEOTIDE SEQUENCE [LARGE SCALE GENOMIC DNA]</scope>
    <source>
        <strain evidence="2">Uis1B</strain>
    </source>
</reference>
<dbReference type="Proteomes" id="UP000235050">
    <property type="component" value="Unassembled WGS sequence"/>
</dbReference>
<dbReference type="Pfam" id="PF13541">
    <property type="entry name" value="ChlI"/>
    <property type="match status" value="1"/>
</dbReference>
<protein>
    <submittedName>
        <fullName evidence="1">Mg chelatase-like protein</fullName>
    </submittedName>
</protein>
<keyword evidence="2" id="KW-1185">Reference proteome</keyword>
<dbReference type="RefSeq" id="WP_101618347.1">
    <property type="nucleotide sequence ID" value="NZ_NMWU01000055.1"/>
</dbReference>
<accession>A0A2N5J6V3</accession>
<dbReference type="EMBL" id="NMWU01000055">
    <property type="protein sequence ID" value="PLS29940.1"/>
    <property type="molecule type" value="Genomic_DNA"/>
</dbReference>
<dbReference type="Gene3D" id="3.30.230.10">
    <property type="match status" value="1"/>
</dbReference>
<sequence length="251" mass="26951">MHDVSTAIAISNGNIIGVEAYLTPGLPYFSITGLSDVSRSDLRWAIQTAVESAGLTWPACRITVNLSPATAPKNPDEVAASIATAVAAAIQGRTDRYAGTPIIGLLGPDGRITADPGDRDRLAKARALGFRRVVTAADEPNPEGMTSHHAATLTELLAIDPGKNEPTTIEFHEGDRIQTPYGPVIHITGVTPKTIRYSVHETSPLTGRPVTITRRRARRTVERIRHGRTVTVDTFTDGAFTYSAEETAPRH</sequence>
<dbReference type="SUPFAM" id="SSF54211">
    <property type="entry name" value="Ribosomal protein S5 domain 2-like"/>
    <property type="match status" value="1"/>
</dbReference>
<organism evidence="1 2">
    <name type="scientific">Bifidobacterium margollesii</name>
    <dbReference type="NCBI Taxonomy" id="2020964"/>
    <lineage>
        <taxon>Bacteria</taxon>
        <taxon>Bacillati</taxon>
        <taxon>Actinomycetota</taxon>
        <taxon>Actinomycetes</taxon>
        <taxon>Bifidobacteriales</taxon>
        <taxon>Bifidobacteriaceae</taxon>
        <taxon>Bifidobacterium</taxon>
    </lineage>
</organism>